<dbReference type="SUPFAM" id="SSF47336">
    <property type="entry name" value="ACP-like"/>
    <property type="match status" value="1"/>
</dbReference>
<dbReference type="InterPro" id="IPR006162">
    <property type="entry name" value="Ppantetheine_attach_site"/>
</dbReference>
<dbReference type="InterPro" id="IPR029058">
    <property type="entry name" value="AB_hydrolase_fold"/>
</dbReference>
<evidence type="ECO:0000259" key="5">
    <source>
        <dbReference type="PROSITE" id="PS50075"/>
    </source>
</evidence>
<feature type="domain" description="Carrier" evidence="5">
    <location>
        <begin position="950"/>
        <end position="1024"/>
    </location>
</feature>
<proteinExistence type="predicted"/>
<dbReference type="EMBL" id="JBHSBN010000015">
    <property type="protein sequence ID" value="MFC4108336.1"/>
    <property type="molecule type" value="Genomic_DNA"/>
</dbReference>
<accession>A0ABV8KQB5</accession>
<dbReference type="InterPro" id="IPR023213">
    <property type="entry name" value="CAT-like_dom_sf"/>
</dbReference>
<dbReference type="Pfam" id="PF13193">
    <property type="entry name" value="AMP-binding_C"/>
    <property type="match status" value="1"/>
</dbReference>
<dbReference type="CDD" id="cd12117">
    <property type="entry name" value="A_NRPS_Srf_like"/>
    <property type="match status" value="1"/>
</dbReference>
<dbReference type="NCBIfam" id="TIGR01733">
    <property type="entry name" value="AA-adenyl-dom"/>
    <property type="match status" value="1"/>
</dbReference>
<dbReference type="InterPro" id="IPR036736">
    <property type="entry name" value="ACP-like_sf"/>
</dbReference>
<dbReference type="InterPro" id="IPR010071">
    <property type="entry name" value="AA_adenyl_dom"/>
</dbReference>
<dbReference type="PROSITE" id="PS50075">
    <property type="entry name" value="CARRIER"/>
    <property type="match status" value="1"/>
</dbReference>
<evidence type="ECO:0000313" key="7">
    <source>
        <dbReference type="Proteomes" id="UP001595868"/>
    </source>
</evidence>
<evidence type="ECO:0000256" key="4">
    <source>
        <dbReference type="SAM" id="MobiDB-lite"/>
    </source>
</evidence>
<keyword evidence="3" id="KW-0597">Phosphoprotein</keyword>
<dbReference type="Pfam" id="PF00668">
    <property type="entry name" value="Condensation"/>
    <property type="match status" value="1"/>
</dbReference>
<dbReference type="InterPro" id="IPR000873">
    <property type="entry name" value="AMP-dep_synth/lig_dom"/>
</dbReference>
<evidence type="ECO:0000256" key="1">
    <source>
        <dbReference type="ARBA" id="ARBA00001957"/>
    </source>
</evidence>
<dbReference type="Gene3D" id="3.30.300.30">
    <property type="match status" value="1"/>
</dbReference>
<comment type="caution">
    <text evidence="6">The sequence shown here is derived from an EMBL/GenBank/DDBJ whole genome shotgun (WGS) entry which is preliminary data.</text>
</comment>
<feature type="region of interest" description="Disordered" evidence="4">
    <location>
        <begin position="1023"/>
        <end position="1046"/>
    </location>
</feature>
<evidence type="ECO:0000313" key="6">
    <source>
        <dbReference type="EMBL" id="MFC4108336.1"/>
    </source>
</evidence>
<dbReference type="InterPro" id="IPR045851">
    <property type="entry name" value="AMP-bd_C_sf"/>
</dbReference>
<dbReference type="Proteomes" id="UP001595868">
    <property type="component" value="Unassembled WGS sequence"/>
</dbReference>
<gene>
    <name evidence="6" type="ORF">ACFOX0_20675</name>
</gene>
<dbReference type="InterPro" id="IPR025110">
    <property type="entry name" value="AMP-bd_C"/>
</dbReference>
<keyword evidence="7" id="KW-1185">Reference proteome</keyword>
<dbReference type="PROSITE" id="PS00455">
    <property type="entry name" value="AMP_BINDING"/>
    <property type="match status" value="1"/>
</dbReference>
<sequence>MNTPTTSPGSALAEVWPLSPMQQGMLYHTSLDEQAPDLHLIQQSQIIDGPLDPVLFRRSWAALLDRHAALRACFHRRKSGESVQLIPRRVELPWTEYDLSDLAEDAACAEVSAIAERERARRFDLTKAPLLRLALIRLGPERHCLVTTSHHVLTDGWSQRILESDLLAIYQAGGDAGGLKPAGSYRDYLAWLDGQDKEAARAAWRTELAGADGSSLGTPEAPGKAPELPVRAVVRHSPEFTSALVRFARRHGLTMNTLVQGAWALVLARLARRTDVVFGATVAGRPPELPGVEECAGLFINTVPVRVRLDGGQPVLRMLTELQQRQSALISHHHLGLPEIQKLGGASFDTILVFENYAGPAADAPGDLRLTLRDYHQASPYAIALGVMPGESLQTEAQYHPALIDARVAEDALHALTRVLERIVAEPAAVVGRLDVIGVAERGLTVERWNRTGDPVAASSAVELFGRQVAKAPEATAITAGDRSWSFGELDEWSGRLARVLTDRGVRRGDRVAVLLERSAEVLAAWLGVWKAGAAFVPVDPDYPADRVAFMLADSAASAVLGRARAAGAVPAGHAWIAVEDADAVEGDVPPVAVGPDDLAYVMYTSGSTGTPKGVAIAHGGVAALAGDPGWEMGAGDTVLMHAPHTFDAALYDVWVPLLSGARVLLAEPGVVDAERLVAHVADGLTAVNFTAGQFRALAQESPESFAGLRAVSTGGDVVPLGALERVRRACPRLRVWHSYGPTETTLCATWMTIEPGDRIGPVLPIGRPLPGRRLYVLDVFLRPLPPGVAGDLYIAGVGLARGYLGSPALTGERFVADPFVRGERMYRTGDLAYWTEDGELVFAGRADNQVKIRGYRVEPGEIETALAEQPGVDQAVVLARDGRLIGYVVSDAGGVDPVRLREQVAKTLPDYMVPAAVLVLDALPVTVNGKVDREALPDPDFSGRTTGRAPVTAAERSLCGLFAEVLGLDRVGADDSFFELGGDSITSMQLAARARRDGLAIGAREVFQHRTPAGLAAIVEPGNTPTSGPADGAGEAPPVPVPVPRFGLVDLDQDEIGELEAEFDDDL</sequence>
<dbReference type="InterPro" id="IPR020459">
    <property type="entry name" value="AMP-binding"/>
</dbReference>
<dbReference type="Gene3D" id="3.40.50.1820">
    <property type="entry name" value="alpha/beta hydrolase"/>
    <property type="match status" value="1"/>
</dbReference>
<dbReference type="Pfam" id="PF00501">
    <property type="entry name" value="AMP-binding"/>
    <property type="match status" value="1"/>
</dbReference>
<dbReference type="InterPro" id="IPR020845">
    <property type="entry name" value="AMP-binding_CS"/>
</dbReference>
<evidence type="ECO:0000256" key="2">
    <source>
        <dbReference type="ARBA" id="ARBA00022450"/>
    </source>
</evidence>
<keyword evidence="2" id="KW-0596">Phosphopantetheine</keyword>
<dbReference type="SUPFAM" id="SSF56801">
    <property type="entry name" value="Acetyl-CoA synthetase-like"/>
    <property type="match status" value="1"/>
</dbReference>
<dbReference type="Gene3D" id="3.40.50.980">
    <property type="match status" value="2"/>
</dbReference>
<dbReference type="PRINTS" id="PR00154">
    <property type="entry name" value="AMPBINDING"/>
</dbReference>
<dbReference type="RefSeq" id="WP_377548452.1">
    <property type="nucleotide sequence ID" value="NZ_JBHSBN010000015.1"/>
</dbReference>
<dbReference type="Pfam" id="PF00550">
    <property type="entry name" value="PP-binding"/>
    <property type="match status" value="1"/>
</dbReference>
<dbReference type="InterPro" id="IPR020806">
    <property type="entry name" value="PKS_PP-bd"/>
</dbReference>
<dbReference type="Gene3D" id="3.30.559.10">
    <property type="entry name" value="Chloramphenicol acetyltransferase-like domain"/>
    <property type="match status" value="1"/>
</dbReference>
<dbReference type="InterPro" id="IPR001242">
    <property type="entry name" value="Condensation_dom"/>
</dbReference>
<dbReference type="Gene3D" id="3.30.559.30">
    <property type="entry name" value="Nonribosomal peptide synthetase, condensation domain"/>
    <property type="match status" value="1"/>
</dbReference>
<evidence type="ECO:0000256" key="3">
    <source>
        <dbReference type="ARBA" id="ARBA00022553"/>
    </source>
</evidence>
<dbReference type="SUPFAM" id="SSF52777">
    <property type="entry name" value="CoA-dependent acyltransferases"/>
    <property type="match status" value="2"/>
</dbReference>
<reference evidence="7" key="1">
    <citation type="journal article" date="2019" name="Int. J. Syst. Evol. Microbiol.">
        <title>The Global Catalogue of Microorganisms (GCM) 10K type strain sequencing project: providing services to taxonomists for standard genome sequencing and annotation.</title>
        <authorList>
            <consortium name="The Broad Institute Genomics Platform"/>
            <consortium name="The Broad Institute Genome Sequencing Center for Infectious Disease"/>
            <person name="Wu L."/>
            <person name="Ma J."/>
        </authorList>
    </citation>
    <scope>NUCLEOTIDE SEQUENCE [LARGE SCALE GENOMIC DNA]</scope>
    <source>
        <strain evidence="7">2902at01</strain>
    </source>
</reference>
<name>A0ABV8KQB5_9ACTN</name>
<dbReference type="PANTHER" id="PTHR45527">
    <property type="entry name" value="NONRIBOSOMAL PEPTIDE SYNTHETASE"/>
    <property type="match status" value="1"/>
</dbReference>
<organism evidence="6 7">
    <name type="scientific">Micromonospora zhanjiangensis</name>
    <dbReference type="NCBI Taxonomy" id="1522057"/>
    <lineage>
        <taxon>Bacteria</taxon>
        <taxon>Bacillati</taxon>
        <taxon>Actinomycetota</taxon>
        <taxon>Actinomycetes</taxon>
        <taxon>Micromonosporales</taxon>
        <taxon>Micromonosporaceae</taxon>
        <taxon>Micromonospora</taxon>
    </lineage>
</organism>
<dbReference type="PROSITE" id="PS00012">
    <property type="entry name" value="PHOSPHOPANTETHEINE"/>
    <property type="match status" value="1"/>
</dbReference>
<protein>
    <submittedName>
        <fullName evidence="6">Amino acid adenylation domain-containing protein</fullName>
    </submittedName>
</protein>
<comment type="cofactor">
    <cofactor evidence="1">
        <name>pantetheine 4'-phosphate</name>
        <dbReference type="ChEBI" id="CHEBI:47942"/>
    </cofactor>
</comment>
<dbReference type="SMART" id="SM00823">
    <property type="entry name" value="PKS_PP"/>
    <property type="match status" value="1"/>
</dbReference>
<dbReference type="PANTHER" id="PTHR45527:SF1">
    <property type="entry name" value="FATTY ACID SYNTHASE"/>
    <property type="match status" value="1"/>
</dbReference>
<dbReference type="InterPro" id="IPR009081">
    <property type="entry name" value="PP-bd_ACP"/>
</dbReference>
<dbReference type="Gene3D" id="2.30.38.10">
    <property type="entry name" value="Luciferase, Domain 3"/>
    <property type="match status" value="1"/>
</dbReference>
<dbReference type="CDD" id="cd19543">
    <property type="entry name" value="DCL_NRPS"/>
    <property type="match status" value="1"/>
</dbReference>